<protein>
    <recommendedName>
        <fullName evidence="1">RNA-directed DNA polymerase</fullName>
        <ecNumber evidence="1">2.7.7.49</ecNumber>
    </recommendedName>
</protein>
<dbReference type="InterPro" id="IPR043502">
    <property type="entry name" value="DNA/RNA_pol_sf"/>
</dbReference>
<dbReference type="InterPro" id="IPR036397">
    <property type="entry name" value="RNaseH_sf"/>
</dbReference>
<dbReference type="Pfam" id="PF00078">
    <property type="entry name" value="RVT_1"/>
    <property type="match status" value="1"/>
</dbReference>
<evidence type="ECO:0000256" key="7">
    <source>
        <dbReference type="ARBA" id="ARBA00022918"/>
    </source>
</evidence>
<dbReference type="SUPFAM" id="SSF50630">
    <property type="entry name" value="Acid proteases"/>
    <property type="match status" value="1"/>
</dbReference>
<dbReference type="InterPro" id="IPR041588">
    <property type="entry name" value="Integrase_H2C2"/>
</dbReference>
<dbReference type="Pfam" id="PF17921">
    <property type="entry name" value="Integrase_H2C2"/>
    <property type="match status" value="1"/>
</dbReference>
<dbReference type="Gene3D" id="2.40.70.10">
    <property type="entry name" value="Acid Proteases"/>
    <property type="match status" value="1"/>
</dbReference>
<keyword evidence="3" id="KW-0548">Nucleotidyltransferase</keyword>
<accession>A0A7I4Y0D6</accession>
<evidence type="ECO:0000256" key="4">
    <source>
        <dbReference type="ARBA" id="ARBA00022722"/>
    </source>
</evidence>
<dbReference type="InterPro" id="IPR043128">
    <property type="entry name" value="Rev_trsase/Diguanyl_cyclase"/>
</dbReference>
<keyword evidence="6" id="KW-0378">Hydrolase</keyword>
<keyword evidence="5" id="KW-0255">Endonuclease</keyword>
<keyword evidence="4" id="KW-0540">Nuclease</keyword>
<evidence type="ECO:0000256" key="1">
    <source>
        <dbReference type="ARBA" id="ARBA00012493"/>
    </source>
</evidence>
<dbReference type="GO" id="GO:0003964">
    <property type="term" value="F:RNA-directed DNA polymerase activity"/>
    <property type="evidence" value="ECO:0007669"/>
    <property type="project" value="UniProtKB-KW"/>
</dbReference>
<dbReference type="InterPro" id="IPR041577">
    <property type="entry name" value="RT_RNaseH_2"/>
</dbReference>
<reference evidence="13" key="1">
    <citation type="submission" date="2020-12" db="UniProtKB">
        <authorList>
            <consortium name="WormBaseParasite"/>
        </authorList>
    </citation>
    <scope>IDENTIFICATION</scope>
    <source>
        <strain evidence="13">MHco3</strain>
    </source>
</reference>
<evidence type="ECO:0000256" key="2">
    <source>
        <dbReference type="ARBA" id="ARBA00022679"/>
    </source>
</evidence>
<dbReference type="SUPFAM" id="SSF53098">
    <property type="entry name" value="Ribonuclease H-like"/>
    <property type="match status" value="1"/>
</dbReference>
<dbReference type="CDD" id="cd01647">
    <property type="entry name" value="RT_LTR"/>
    <property type="match status" value="1"/>
</dbReference>
<feature type="region of interest" description="Disordered" evidence="9">
    <location>
        <begin position="224"/>
        <end position="286"/>
    </location>
</feature>
<dbReference type="InterPro" id="IPR001995">
    <property type="entry name" value="Peptidase_A2_cat"/>
</dbReference>
<dbReference type="GO" id="GO:0004519">
    <property type="term" value="F:endonuclease activity"/>
    <property type="evidence" value="ECO:0007669"/>
    <property type="project" value="UniProtKB-KW"/>
</dbReference>
<dbReference type="OMA" id="NSPWTRI"/>
<feature type="compositionally biased region" description="Polar residues" evidence="9">
    <location>
        <begin position="261"/>
        <end position="273"/>
    </location>
</feature>
<dbReference type="InterPro" id="IPR000477">
    <property type="entry name" value="RT_dom"/>
</dbReference>
<evidence type="ECO:0000256" key="6">
    <source>
        <dbReference type="ARBA" id="ARBA00022801"/>
    </source>
</evidence>
<keyword evidence="8" id="KW-0511">Multifunctional enzyme</keyword>
<evidence type="ECO:0000256" key="9">
    <source>
        <dbReference type="SAM" id="MobiDB-lite"/>
    </source>
</evidence>
<dbReference type="EC" id="2.7.7.49" evidence="1"/>
<organism evidence="12 13">
    <name type="scientific">Haemonchus contortus</name>
    <name type="common">Barber pole worm</name>
    <dbReference type="NCBI Taxonomy" id="6289"/>
    <lineage>
        <taxon>Eukaryota</taxon>
        <taxon>Metazoa</taxon>
        <taxon>Ecdysozoa</taxon>
        <taxon>Nematoda</taxon>
        <taxon>Chromadorea</taxon>
        <taxon>Rhabditida</taxon>
        <taxon>Rhabditina</taxon>
        <taxon>Rhabditomorpha</taxon>
        <taxon>Strongyloidea</taxon>
        <taxon>Trichostrongylidae</taxon>
        <taxon>Haemonchus</taxon>
    </lineage>
</organism>
<dbReference type="Gene3D" id="1.10.340.70">
    <property type="match status" value="1"/>
</dbReference>
<keyword evidence="2" id="KW-0808">Transferase</keyword>
<dbReference type="GO" id="GO:0003676">
    <property type="term" value="F:nucleic acid binding"/>
    <property type="evidence" value="ECO:0007669"/>
    <property type="project" value="InterPro"/>
</dbReference>
<dbReference type="Pfam" id="PF23309">
    <property type="entry name" value="DUF7083"/>
    <property type="match status" value="1"/>
</dbReference>
<evidence type="ECO:0000259" key="11">
    <source>
        <dbReference type="PROSITE" id="PS50878"/>
    </source>
</evidence>
<dbReference type="InterPro" id="IPR050951">
    <property type="entry name" value="Retrovirus_Pol_polyprotein"/>
</dbReference>
<keyword evidence="7" id="KW-0695">RNA-directed DNA polymerase</keyword>
<dbReference type="Gene3D" id="3.10.10.10">
    <property type="entry name" value="HIV Type 1 Reverse Transcriptase, subunit A, domain 1"/>
    <property type="match status" value="1"/>
</dbReference>
<evidence type="ECO:0000256" key="5">
    <source>
        <dbReference type="ARBA" id="ARBA00022759"/>
    </source>
</evidence>
<sequence>MMATQQKLLVDLLQKMSTPAVTQRESQFDRMARRIDKFSYDPDQDDCFNLWYNRHKDIFDIDCEGMEEKTKTRLLVSALDAVSHTRFSRFILPREPSELNWSETLEALKALFGTKKSLFRRRFECFRMNFSPNEDIDNFVNSLKARTLEANFKGIRHETLECLALVFAFQAPELADYRVRFLRRLDEDEEITIDDLAKEYHAWKSVKDDSKIVEVFNAPEVRAVRKKKRHHRSRTAKARSPPSPCPICQQNHWKKHCPQNRHATSATQQSKATSQRRTKQSSPRTWYQRLIGRTTDVQKYLKVHINGHPTRLQLDTGADVTIISRPTWMQLGGPQLQKTSDTLRGANGLPLRIYGKFDAAFVVIDNRGKAHPGQGVCYVSDDNDLLGITWIERIPDFNLVLKRFNVRKVQTLNHDALRDQTITKLRRDFASVFEPGLGCCLKAKATLQLRPDSHPVFIKKRPVPYASLALLDAEIDRLVAQNVIFPVDHSLWAAPIVVVRKANGSIRLCADFSTGLNDALLLHRHPLPTAEDVFAKLNGETVFSQIDFADAYLQIEVDDNSKELLTINTHRGLYRYNRLPFGVKSAPGIFQQIIDSMISGLNGVAAYLDDIIVTGRTLSEHNANLEALFSRIASYGFRVRIDKCHFVMNQLTYLGNVISAAGRRPDPKKIDAIAQMPRPKDAAQVRSFLLLINHYGAFVPKMRQLRAPLDALLKKGASFEWNSECESAFERAKEVLTSDLLLTHYDPKLPIIVAADASDYGIGAVISHRYPDGTEKAVYHASRSLTDAEKNYGQIEKEGLALVYAVRKFHRYIYGRHFILLTDHKPLLAIFGSKKGVPAYSANRLQRWRLTLLAYNFDIEYRNTNNFGQADALSRLIATQSPPEEDVIIAKIARDINAIFHENVNRSPVTAKDVARATAEGDTLRQVLDHIAHNNWPKKPSSTIASYAHLRNDLSTQQGCLLFGSRIIIPRSLQPQTLKMLHEGHPGINRMKSLARSYVFWTRINEDLEKLVRTCTDCQEAAKSPVKNTLCSWPRPNSPWTRIHIDFAGPHEGISYLVIVDAFSKWPEVIPMTSTTTTATLRELNRLFASSDSLTSLFPIMELNSLRPSSRISAVTEESNTSDHPRSIPNPMGKSNDSWTPSSDRF</sequence>
<dbReference type="Pfam" id="PF17919">
    <property type="entry name" value="RT_RNaseH_2"/>
    <property type="match status" value="1"/>
</dbReference>
<dbReference type="GO" id="GO:0004190">
    <property type="term" value="F:aspartic-type endopeptidase activity"/>
    <property type="evidence" value="ECO:0007669"/>
    <property type="project" value="InterPro"/>
</dbReference>
<evidence type="ECO:0000256" key="3">
    <source>
        <dbReference type="ARBA" id="ARBA00022695"/>
    </source>
</evidence>
<evidence type="ECO:0000313" key="12">
    <source>
        <dbReference type="Proteomes" id="UP000025227"/>
    </source>
</evidence>
<dbReference type="Gene3D" id="3.30.70.270">
    <property type="match status" value="2"/>
</dbReference>
<feature type="compositionally biased region" description="Basic residues" evidence="9">
    <location>
        <begin position="224"/>
        <end position="237"/>
    </location>
</feature>
<evidence type="ECO:0000256" key="8">
    <source>
        <dbReference type="ARBA" id="ARBA00023268"/>
    </source>
</evidence>
<dbReference type="OrthoDB" id="6220944at2759"/>
<dbReference type="Gene3D" id="3.30.420.10">
    <property type="entry name" value="Ribonuclease H-like superfamily/Ribonuclease H"/>
    <property type="match status" value="1"/>
</dbReference>
<dbReference type="PROSITE" id="PS50175">
    <property type="entry name" value="ASP_PROT_RETROV"/>
    <property type="match status" value="1"/>
</dbReference>
<dbReference type="PROSITE" id="PS50878">
    <property type="entry name" value="RT_POL"/>
    <property type="match status" value="1"/>
</dbReference>
<evidence type="ECO:0000313" key="13">
    <source>
        <dbReference type="WBParaSite" id="HCON_00027570-00001"/>
    </source>
</evidence>
<evidence type="ECO:0000259" key="10">
    <source>
        <dbReference type="PROSITE" id="PS50175"/>
    </source>
</evidence>
<dbReference type="FunFam" id="1.10.340.70:FF:000003">
    <property type="entry name" value="Protein CBG25708"/>
    <property type="match status" value="1"/>
</dbReference>
<dbReference type="Pfam" id="PF13975">
    <property type="entry name" value="gag-asp_proteas"/>
    <property type="match status" value="1"/>
</dbReference>
<dbReference type="PANTHER" id="PTHR37984">
    <property type="entry name" value="PROTEIN CBG26694"/>
    <property type="match status" value="1"/>
</dbReference>
<feature type="domain" description="Peptidase A2" evidence="10">
    <location>
        <begin position="310"/>
        <end position="348"/>
    </location>
</feature>
<dbReference type="WBParaSite" id="HCON_00027570-00001">
    <property type="protein sequence ID" value="HCON_00027570-00001"/>
    <property type="gene ID" value="HCON_00027570"/>
</dbReference>
<dbReference type="FunFam" id="3.30.70.270:FF:000020">
    <property type="entry name" value="Transposon Tf2-6 polyprotein-like Protein"/>
    <property type="match status" value="1"/>
</dbReference>
<dbReference type="SUPFAM" id="SSF56672">
    <property type="entry name" value="DNA/RNA polymerases"/>
    <property type="match status" value="1"/>
</dbReference>
<dbReference type="GO" id="GO:0042575">
    <property type="term" value="C:DNA polymerase complex"/>
    <property type="evidence" value="ECO:0007669"/>
    <property type="project" value="UniProtKB-ARBA"/>
</dbReference>
<dbReference type="Proteomes" id="UP000025227">
    <property type="component" value="Unplaced"/>
</dbReference>
<dbReference type="FunFam" id="3.10.20.370:FF:000001">
    <property type="entry name" value="Retrovirus-related Pol polyprotein from transposon 17.6-like protein"/>
    <property type="match status" value="1"/>
</dbReference>
<dbReference type="InterPro" id="IPR012337">
    <property type="entry name" value="RNaseH-like_sf"/>
</dbReference>
<dbReference type="AlphaFoldDB" id="A0A7I4Y0D6"/>
<feature type="domain" description="Reverse transcriptase" evidence="11">
    <location>
        <begin position="480"/>
        <end position="658"/>
    </location>
</feature>
<dbReference type="GO" id="GO:0006508">
    <property type="term" value="P:proteolysis"/>
    <property type="evidence" value="ECO:0007669"/>
    <property type="project" value="InterPro"/>
</dbReference>
<feature type="compositionally biased region" description="Polar residues" evidence="9">
    <location>
        <begin position="1133"/>
        <end position="1146"/>
    </location>
</feature>
<dbReference type="InterPro" id="IPR021109">
    <property type="entry name" value="Peptidase_aspartic_dom_sf"/>
</dbReference>
<dbReference type="CDD" id="cd09274">
    <property type="entry name" value="RNase_HI_RT_Ty3"/>
    <property type="match status" value="1"/>
</dbReference>
<proteinExistence type="predicted"/>
<dbReference type="InterPro" id="IPR055510">
    <property type="entry name" value="DUF7083"/>
</dbReference>
<name>A0A7I4Y0D6_HAECO</name>
<keyword evidence="12" id="KW-1185">Reference proteome</keyword>
<dbReference type="PANTHER" id="PTHR37984:SF5">
    <property type="entry name" value="PROTEIN NYNRIN-LIKE"/>
    <property type="match status" value="1"/>
</dbReference>
<feature type="region of interest" description="Disordered" evidence="9">
    <location>
        <begin position="1112"/>
        <end position="1146"/>
    </location>
</feature>